<comment type="caution">
    <text evidence="1">The sequence shown here is derived from an EMBL/GenBank/DDBJ whole genome shotgun (WGS) entry which is preliminary data.</text>
</comment>
<keyword evidence="2" id="KW-1185">Reference proteome</keyword>
<dbReference type="AlphaFoldDB" id="A0A9N9DAR1"/>
<gene>
    <name evidence="1" type="ORF">ALEPTO_LOCUS9435</name>
</gene>
<dbReference type="Proteomes" id="UP000789508">
    <property type="component" value="Unassembled WGS sequence"/>
</dbReference>
<accession>A0A9N9DAR1</accession>
<dbReference type="EMBL" id="CAJVPS010007247">
    <property type="protein sequence ID" value="CAG8633166.1"/>
    <property type="molecule type" value="Genomic_DNA"/>
</dbReference>
<dbReference type="OrthoDB" id="2345088at2759"/>
<organism evidence="1 2">
    <name type="scientific">Ambispora leptoticha</name>
    <dbReference type="NCBI Taxonomy" id="144679"/>
    <lineage>
        <taxon>Eukaryota</taxon>
        <taxon>Fungi</taxon>
        <taxon>Fungi incertae sedis</taxon>
        <taxon>Mucoromycota</taxon>
        <taxon>Glomeromycotina</taxon>
        <taxon>Glomeromycetes</taxon>
        <taxon>Archaeosporales</taxon>
        <taxon>Ambisporaceae</taxon>
        <taxon>Ambispora</taxon>
    </lineage>
</organism>
<sequence>MRSGRLIVPNYHELLTDMDVRTFSEKTTYTDENPSQENEEEAMTENSFENHFQGNDEKRIIQDNIITDILGNTELSDASKEIFTIYKAQYLDDDLIDL</sequence>
<reference evidence="1" key="1">
    <citation type="submission" date="2021-06" db="EMBL/GenBank/DDBJ databases">
        <authorList>
            <person name="Kallberg Y."/>
            <person name="Tangrot J."/>
            <person name="Rosling A."/>
        </authorList>
    </citation>
    <scope>NUCLEOTIDE SEQUENCE</scope>
    <source>
        <strain evidence="1">FL130A</strain>
    </source>
</reference>
<evidence type="ECO:0000313" key="2">
    <source>
        <dbReference type="Proteomes" id="UP000789508"/>
    </source>
</evidence>
<evidence type="ECO:0000313" key="1">
    <source>
        <dbReference type="EMBL" id="CAG8633166.1"/>
    </source>
</evidence>
<name>A0A9N9DAR1_9GLOM</name>
<proteinExistence type="predicted"/>
<protein>
    <submittedName>
        <fullName evidence="1">1954_t:CDS:1</fullName>
    </submittedName>
</protein>